<dbReference type="AlphaFoldDB" id="A0A8J2JBK8"/>
<evidence type="ECO:0000256" key="7">
    <source>
        <dbReference type="SAM" id="MobiDB-lite"/>
    </source>
</evidence>
<comment type="catalytic activity">
    <reaction evidence="1 5">
        <text>[protein]-peptidylproline (omega=180) = [protein]-peptidylproline (omega=0)</text>
        <dbReference type="Rhea" id="RHEA:16237"/>
        <dbReference type="Rhea" id="RHEA-COMP:10747"/>
        <dbReference type="Rhea" id="RHEA-COMP:10748"/>
        <dbReference type="ChEBI" id="CHEBI:83833"/>
        <dbReference type="ChEBI" id="CHEBI:83834"/>
        <dbReference type="EC" id="5.2.1.8"/>
    </reaction>
</comment>
<dbReference type="SMART" id="SM00028">
    <property type="entry name" value="TPR"/>
    <property type="match status" value="3"/>
</dbReference>
<keyword evidence="6" id="KW-0802">TPR repeat</keyword>
<proteinExistence type="predicted"/>
<dbReference type="PANTHER" id="PTHR46512">
    <property type="entry name" value="PEPTIDYLPROLYL ISOMERASE"/>
    <property type="match status" value="1"/>
</dbReference>
<dbReference type="OrthoDB" id="433738at2759"/>
<dbReference type="Pfam" id="PF13181">
    <property type="entry name" value="TPR_8"/>
    <property type="match status" value="1"/>
</dbReference>
<name>A0A8J2JBK8_9HEXA</name>
<evidence type="ECO:0000256" key="4">
    <source>
        <dbReference type="ARBA" id="ARBA00023235"/>
    </source>
</evidence>
<protein>
    <recommendedName>
        <fullName evidence="2 5">peptidylprolyl isomerase</fullName>
        <ecNumber evidence="2 5">5.2.1.8</ecNumber>
    </recommendedName>
</protein>
<evidence type="ECO:0000313" key="10">
    <source>
        <dbReference type="Proteomes" id="UP000708208"/>
    </source>
</evidence>
<evidence type="ECO:0000256" key="5">
    <source>
        <dbReference type="PROSITE-ProRule" id="PRU00277"/>
    </source>
</evidence>
<evidence type="ECO:0000256" key="2">
    <source>
        <dbReference type="ARBA" id="ARBA00013194"/>
    </source>
</evidence>
<keyword evidence="4 5" id="KW-0413">Isomerase</keyword>
<dbReference type="EMBL" id="CAJVCH010003717">
    <property type="protein sequence ID" value="CAG7649952.1"/>
    <property type="molecule type" value="Genomic_DNA"/>
</dbReference>
<evidence type="ECO:0000259" key="8">
    <source>
        <dbReference type="PROSITE" id="PS50059"/>
    </source>
</evidence>
<feature type="domain" description="PPIase FKBP-type" evidence="8">
    <location>
        <begin position="66"/>
        <end position="153"/>
    </location>
</feature>
<dbReference type="Pfam" id="PF13174">
    <property type="entry name" value="TPR_6"/>
    <property type="match status" value="1"/>
</dbReference>
<dbReference type="GO" id="GO:0003755">
    <property type="term" value="F:peptidyl-prolyl cis-trans isomerase activity"/>
    <property type="evidence" value="ECO:0007669"/>
    <property type="project" value="UniProtKB-KW"/>
</dbReference>
<keyword evidence="3 5" id="KW-0697">Rotamase</keyword>
<feature type="repeat" description="TPR" evidence="6">
    <location>
        <begin position="337"/>
        <end position="370"/>
    </location>
</feature>
<dbReference type="EC" id="5.2.1.8" evidence="2 5"/>
<dbReference type="PANTHER" id="PTHR46512:SF9">
    <property type="entry name" value="PEPTIDYLPROLYL ISOMERASE"/>
    <property type="match status" value="1"/>
</dbReference>
<evidence type="ECO:0000313" key="9">
    <source>
        <dbReference type="EMBL" id="CAG7649952.1"/>
    </source>
</evidence>
<accession>A0A8J2JBK8</accession>
<sequence length="471" mass="52891">MGLKLLEMDSTGAMDVDVSASNREEDSVLIDYTPKPNSVDVSKAQNKKLWKEIITPGGSDETPSESAEVFVHYIGRLSDGTEFDRSDKRNEAFKFTLGNGSVILGWEEGVLTMKKGERSLLICHPEYAYGSKAHGNIPANSTLYFEIELLYWKDEDLTKNQNGGILRKKIYIDPGVSKYNNPNEGSTVEVHLEGSVDGKQFDNRDVTFILGEGIDSDIPHGVEKALVKFSEREKSRLILQPAYAFGNSGNPALGVQPGATVTYTVELKSFVKASEAWQLTGQQKLESSRDFKAKGTRYFSQEKYRLAIGQYKRIIDFLKAEASLEGNEETERKALLCAAYLNQSICYLKLEDHFNAKRNAEEALELEPKNVKGLFRLGLANIALDEPEEAKMYFQKVLAEDPSNKLATQQIAICNQQIKLHKEKEKKLFGKMFDKFAIIDKKKEEAARKLQPNGLDNLDEWKKTEGTKGTE</sequence>
<dbReference type="Proteomes" id="UP000708208">
    <property type="component" value="Unassembled WGS sequence"/>
</dbReference>
<feature type="domain" description="PPIase FKBP-type" evidence="8">
    <location>
        <begin position="185"/>
        <end position="271"/>
    </location>
</feature>
<dbReference type="PROSITE" id="PS50005">
    <property type="entry name" value="TPR"/>
    <property type="match status" value="2"/>
</dbReference>
<organism evidence="9 10">
    <name type="scientific">Allacma fusca</name>
    <dbReference type="NCBI Taxonomy" id="39272"/>
    <lineage>
        <taxon>Eukaryota</taxon>
        <taxon>Metazoa</taxon>
        <taxon>Ecdysozoa</taxon>
        <taxon>Arthropoda</taxon>
        <taxon>Hexapoda</taxon>
        <taxon>Collembola</taxon>
        <taxon>Symphypleona</taxon>
        <taxon>Sminthuridae</taxon>
        <taxon>Allacma</taxon>
    </lineage>
</organism>
<gene>
    <name evidence="9" type="ORF">AFUS01_LOCUS703</name>
</gene>
<dbReference type="PROSITE" id="PS50059">
    <property type="entry name" value="FKBP_PPIASE"/>
    <property type="match status" value="2"/>
</dbReference>
<dbReference type="InterPro" id="IPR019734">
    <property type="entry name" value="TPR_rpt"/>
</dbReference>
<dbReference type="FunFam" id="3.10.50.40:FF:000013">
    <property type="entry name" value="Peptidylprolyl isomerase"/>
    <property type="match status" value="1"/>
</dbReference>
<reference evidence="9" key="1">
    <citation type="submission" date="2021-06" db="EMBL/GenBank/DDBJ databases">
        <authorList>
            <person name="Hodson N. C."/>
            <person name="Mongue J. A."/>
            <person name="Jaron S. K."/>
        </authorList>
    </citation>
    <scope>NUCLEOTIDE SEQUENCE</scope>
</reference>
<dbReference type="FunFam" id="3.10.50.40:FF:000006">
    <property type="entry name" value="Peptidyl-prolyl cis-trans isomerase"/>
    <property type="match status" value="1"/>
</dbReference>
<evidence type="ECO:0000256" key="6">
    <source>
        <dbReference type="PROSITE-ProRule" id="PRU00339"/>
    </source>
</evidence>
<dbReference type="Pfam" id="PF00254">
    <property type="entry name" value="FKBP_C"/>
    <property type="match status" value="2"/>
</dbReference>
<evidence type="ECO:0000256" key="1">
    <source>
        <dbReference type="ARBA" id="ARBA00000971"/>
    </source>
</evidence>
<comment type="caution">
    <text evidence="9">The sequence shown here is derived from an EMBL/GenBank/DDBJ whole genome shotgun (WGS) entry which is preliminary data.</text>
</comment>
<keyword evidence="10" id="KW-1185">Reference proteome</keyword>
<evidence type="ECO:0000256" key="3">
    <source>
        <dbReference type="ARBA" id="ARBA00023110"/>
    </source>
</evidence>
<dbReference type="InterPro" id="IPR050754">
    <property type="entry name" value="FKBP4/5/8-like"/>
</dbReference>
<feature type="region of interest" description="Disordered" evidence="7">
    <location>
        <begin position="449"/>
        <end position="471"/>
    </location>
</feature>
<dbReference type="InterPro" id="IPR001179">
    <property type="entry name" value="PPIase_FKBP_dom"/>
</dbReference>
<feature type="compositionally biased region" description="Basic and acidic residues" evidence="7">
    <location>
        <begin position="459"/>
        <end position="471"/>
    </location>
</feature>
<feature type="repeat" description="TPR" evidence="6">
    <location>
        <begin position="371"/>
        <end position="404"/>
    </location>
</feature>